<dbReference type="Gene3D" id="1.25.40.10">
    <property type="entry name" value="Tetratricopeptide repeat domain"/>
    <property type="match status" value="1"/>
</dbReference>
<dbReference type="Proteomes" id="UP000278907">
    <property type="component" value="Unassembled WGS sequence"/>
</dbReference>
<dbReference type="InterPro" id="IPR011990">
    <property type="entry name" value="TPR-like_helical_dom_sf"/>
</dbReference>
<accession>A0ABX9QJN5</accession>
<evidence type="ECO:0000313" key="2">
    <source>
        <dbReference type="Proteomes" id="UP000278907"/>
    </source>
</evidence>
<protein>
    <submittedName>
        <fullName evidence="1">DUF4365 domain-containing protein</fullName>
    </submittedName>
</protein>
<dbReference type="RefSeq" id="WP_120583451.1">
    <property type="nucleotide sequence ID" value="NZ_RAWI01000073.1"/>
</dbReference>
<name>A0ABX9QJN5_9BACT</name>
<keyword evidence="2" id="KW-1185">Reference proteome</keyword>
<dbReference type="EMBL" id="RAWI01000073">
    <property type="protein sequence ID" value="RKI10537.1"/>
    <property type="molecule type" value="Genomic_DNA"/>
</dbReference>
<organism evidence="1 2">
    <name type="scientific">Corallococcus praedator</name>
    <dbReference type="NCBI Taxonomy" id="2316724"/>
    <lineage>
        <taxon>Bacteria</taxon>
        <taxon>Pseudomonadati</taxon>
        <taxon>Myxococcota</taxon>
        <taxon>Myxococcia</taxon>
        <taxon>Myxococcales</taxon>
        <taxon>Cystobacterineae</taxon>
        <taxon>Myxococcaceae</taxon>
        <taxon>Corallococcus</taxon>
    </lineage>
</organism>
<reference evidence="1 2" key="1">
    <citation type="submission" date="2018-09" db="EMBL/GenBank/DDBJ databases">
        <authorList>
            <person name="Livingstone P.G."/>
            <person name="Whitworth D.E."/>
        </authorList>
    </citation>
    <scope>NUCLEOTIDE SEQUENCE [LARGE SCALE GENOMIC DNA]</scope>
    <source>
        <strain evidence="1 2">CA031B</strain>
    </source>
</reference>
<comment type="caution">
    <text evidence="1">The sequence shown here is derived from an EMBL/GenBank/DDBJ whole genome shotgun (WGS) entry which is preliminary data.</text>
</comment>
<gene>
    <name evidence="1" type="ORF">D7Y13_12515</name>
</gene>
<proteinExistence type="predicted"/>
<sequence>MSTRPRAQVLETLSRRAFHEALPPEWRVQDPHREHGLDARVQPFGHRKALGPAFFAGIEATDGGQGDDTGVSVTFRAERLREYLDAAHPVMLVGFHAPTNGLFFAWVHRLAASHSAEERMRWDFQQTVCLRLEEALRAREPDELLEEVRGFFGAREAVPEPASVRMRLELPPGGISQEVHDAVASWLDTARPRVTLESGPAELFLEVAADWSTLRVAYSDLHHALPTSLPPEPSSEQAAGVVRLIAAMALSLAGLRDDAAALLVEALASSAWPGSTASRLLLQPVVWNVLFATEDFQDVLGAAEILAARELTPQAVLAARVGLEVLRSRPFVRGSQAPQRYRAMLKHLLERTNEAADRGALHAHLAHHLRVSGLGREAVHHLRLAAMNDLSHLQRDDWWSAMAGALLLRGCARQAVACYTYTATLSEDRRVTALLARAYFRLRRFSDADRLYAQWFDRNPELEPQRVLEHFTAPMLEQLFGSGHRQVGRAWKRASEAIILEDPWLQLAALQEALQWDPLCELAWAHYAQLKADMDPGLGANAWLARAILTGHRDVTACFKAMESLNHASGQAPGLLRISLLWFALRYHGEHFFEEAERQLTARSGGGPLGGYMEYLRGLEEPARTFFRHLDGTDEGLFPERRPPT</sequence>
<evidence type="ECO:0000313" key="1">
    <source>
        <dbReference type="EMBL" id="RKI10537.1"/>
    </source>
</evidence>